<dbReference type="RefSeq" id="WP_330793064.1">
    <property type="nucleotide sequence ID" value="NZ_JAZEWV010000002.1"/>
</dbReference>
<evidence type="ECO:0000256" key="1">
    <source>
        <dbReference type="ARBA" id="ARBA00023002"/>
    </source>
</evidence>
<evidence type="ECO:0000313" key="3">
    <source>
        <dbReference type="EMBL" id="MEE4541183.1"/>
    </source>
</evidence>
<name>A0ABU7P6A5_9ACTN</name>
<comment type="caution">
    <text evidence="3">The sequence shown here is derived from an EMBL/GenBank/DDBJ whole genome shotgun (WGS) entry which is preliminary data.</text>
</comment>
<sequence>MAGGTEGTLRIGILGTGQLAVGLGAAWARAGHAIRIGGRSHDRALAAAARIGGGAEAAAPREVVAGRDAVLLAVAWEGVPDALRAAGAADGALAGVPLIDPVNAVEHGVGVLLPPDGRAAAEHIADLAPGAQVVKGFHLFPAGQWEPGRAPVTVALAGDDASALDTVARLVRDAGAHPATLGGLARARQLEEVAGFVIALAMSGTDPNAAVPHVPQPLQAAG</sequence>
<protein>
    <submittedName>
        <fullName evidence="3">NAD(P)-binding domain-containing protein</fullName>
    </submittedName>
</protein>
<dbReference type="PANTHER" id="PTHR14239">
    <property type="entry name" value="DUDULIN-RELATED"/>
    <property type="match status" value="1"/>
</dbReference>
<dbReference type="SUPFAM" id="SSF51735">
    <property type="entry name" value="NAD(P)-binding Rossmann-fold domains"/>
    <property type="match status" value="1"/>
</dbReference>
<dbReference type="InterPro" id="IPR028939">
    <property type="entry name" value="P5C_Rdtase_cat_N"/>
</dbReference>
<gene>
    <name evidence="3" type="ORF">V2S66_04275</name>
</gene>
<proteinExistence type="predicted"/>
<dbReference type="EMBL" id="JAZEWV010000002">
    <property type="protein sequence ID" value="MEE4541183.1"/>
    <property type="molecule type" value="Genomic_DNA"/>
</dbReference>
<dbReference type="InterPro" id="IPR051267">
    <property type="entry name" value="STEAP_metalloreductase"/>
</dbReference>
<dbReference type="Gene3D" id="3.40.50.720">
    <property type="entry name" value="NAD(P)-binding Rossmann-like Domain"/>
    <property type="match status" value="1"/>
</dbReference>
<keyword evidence="1" id="KW-0560">Oxidoreductase</keyword>
<keyword evidence="4" id="KW-1185">Reference proteome</keyword>
<dbReference type="Proteomes" id="UP001344658">
    <property type="component" value="Unassembled WGS sequence"/>
</dbReference>
<dbReference type="InterPro" id="IPR036291">
    <property type="entry name" value="NAD(P)-bd_dom_sf"/>
</dbReference>
<evidence type="ECO:0000313" key="4">
    <source>
        <dbReference type="Proteomes" id="UP001344658"/>
    </source>
</evidence>
<dbReference type="PANTHER" id="PTHR14239:SF10">
    <property type="entry name" value="REDUCTASE"/>
    <property type="match status" value="1"/>
</dbReference>
<accession>A0ABU7P6A5</accession>
<dbReference type="Pfam" id="PF03807">
    <property type="entry name" value="F420_oxidored"/>
    <property type="match status" value="1"/>
</dbReference>
<organism evidence="3 4">
    <name type="scientific">Actinacidiphila polyblastidii</name>
    <dbReference type="NCBI Taxonomy" id="3110430"/>
    <lineage>
        <taxon>Bacteria</taxon>
        <taxon>Bacillati</taxon>
        <taxon>Actinomycetota</taxon>
        <taxon>Actinomycetes</taxon>
        <taxon>Kitasatosporales</taxon>
        <taxon>Streptomycetaceae</taxon>
        <taxon>Actinacidiphila</taxon>
    </lineage>
</organism>
<reference evidence="3 4" key="1">
    <citation type="submission" date="2023-12" db="EMBL/GenBank/DDBJ databases">
        <title>Streptomyces sp. V4-01.</title>
        <authorList>
            <person name="Somphong A."/>
            <person name="Phongsopitanun W."/>
        </authorList>
    </citation>
    <scope>NUCLEOTIDE SEQUENCE [LARGE SCALE GENOMIC DNA]</scope>
    <source>
        <strain evidence="3 4">V4-01</strain>
    </source>
</reference>
<feature type="domain" description="Pyrroline-5-carboxylate reductase catalytic N-terminal" evidence="2">
    <location>
        <begin position="10"/>
        <end position="103"/>
    </location>
</feature>
<evidence type="ECO:0000259" key="2">
    <source>
        <dbReference type="Pfam" id="PF03807"/>
    </source>
</evidence>